<dbReference type="RefSeq" id="WP_149784994.1">
    <property type="nucleotide sequence ID" value="NZ_BAAADP010000002.1"/>
</dbReference>
<accession>A0A1I3BTA4</accession>
<protein>
    <recommendedName>
        <fullName evidence="4">YapH protein</fullName>
    </recommendedName>
</protein>
<dbReference type="AlphaFoldDB" id="A0A1I3BTA4"/>
<reference evidence="2 3" key="1">
    <citation type="submission" date="2016-10" db="EMBL/GenBank/DDBJ databases">
        <authorList>
            <person name="Varghese N."/>
            <person name="Submissions S."/>
        </authorList>
    </citation>
    <scope>NUCLEOTIDE SEQUENCE [LARGE SCALE GENOMIC DNA]</scope>
    <source>
        <strain evidence="2 3">CGMCC 1.6377</strain>
    </source>
</reference>
<dbReference type="OrthoDB" id="170398at2157"/>
<keyword evidence="1" id="KW-1133">Transmembrane helix</keyword>
<feature type="transmembrane region" description="Helical" evidence="1">
    <location>
        <begin position="70"/>
        <end position="91"/>
    </location>
</feature>
<dbReference type="EMBL" id="FOPZ01000015">
    <property type="protein sequence ID" value="SFH65169.1"/>
    <property type="molecule type" value="Genomic_DNA"/>
</dbReference>
<keyword evidence="1" id="KW-0472">Membrane</keyword>
<organism evidence="2 3">
    <name type="scientific">Halorubrum aquaticum</name>
    <dbReference type="NCBI Taxonomy" id="387340"/>
    <lineage>
        <taxon>Archaea</taxon>
        <taxon>Methanobacteriati</taxon>
        <taxon>Methanobacteriota</taxon>
        <taxon>Stenosarchaea group</taxon>
        <taxon>Halobacteria</taxon>
        <taxon>Halobacteriales</taxon>
        <taxon>Haloferacaceae</taxon>
        <taxon>Halorubrum</taxon>
    </lineage>
</organism>
<gene>
    <name evidence="2" type="ORF">SAMN04488066_11514</name>
</gene>
<evidence type="ECO:0008006" key="4">
    <source>
        <dbReference type="Google" id="ProtNLM"/>
    </source>
</evidence>
<keyword evidence="1" id="KW-0812">Transmembrane</keyword>
<feature type="transmembrane region" description="Helical" evidence="1">
    <location>
        <begin position="41"/>
        <end position="64"/>
    </location>
</feature>
<dbReference type="Pfam" id="PF24365">
    <property type="entry name" value="DUF7521"/>
    <property type="match status" value="1"/>
</dbReference>
<evidence type="ECO:0000256" key="1">
    <source>
        <dbReference type="SAM" id="Phobius"/>
    </source>
</evidence>
<evidence type="ECO:0000313" key="2">
    <source>
        <dbReference type="EMBL" id="SFH65169.1"/>
    </source>
</evidence>
<dbReference type="Proteomes" id="UP000323537">
    <property type="component" value="Unassembled WGS sequence"/>
</dbReference>
<sequence length="93" mass="9529">MTAAYIDLTIIVAKTAILVLGGSITYYALRAFERTGDPSLRALGIGFGVVTVGALVGGVSHQIIGADLAVGIAIDSLLTAVGFAVIVYSLYLE</sequence>
<keyword evidence="3" id="KW-1185">Reference proteome</keyword>
<feature type="transmembrane region" description="Helical" evidence="1">
    <location>
        <begin position="6"/>
        <end position="29"/>
    </location>
</feature>
<dbReference type="InterPro" id="IPR055943">
    <property type="entry name" value="DUF7521"/>
</dbReference>
<evidence type="ECO:0000313" key="3">
    <source>
        <dbReference type="Proteomes" id="UP000323537"/>
    </source>
</evidence>
<name>A0A1I3BTA4_9EURY</name>
<proteinExistence type="predicted"/>